<evidence type="ECO:0000313" key="2">
    <source>
        <dbReference type="EMBL" id="MBS9524803.1"/>
    </source>
</evidence>
<sequence length="109" mass="12670">MGFIPIFLTLAGFVFLFYTVVENSLKNKQKAFEEQFYLLKEKLAVQEHLKPTRANLVHLENIYLKKNPAEKEAAKGPLSQSKLYLYQYNRLLAKKPYNFVAKISGRQSI</sequence>
<dbReference type="EMBL" id="JAHCMY010000006">
    <property type="protein sequence ID" value="MBS9524803.1"/>
    <property type="molecule type" value="Genomic_DNA"/>
</dbReference>
<evidence type="ECO:0000313" key="3">
    <source>
        <dbReference type="Proteomes" id="UP001319104"/>
    </source>
</evidence>
<dbReference type="RefSeq" id="WP_213945664.1">
    <property type="nucleotide sequence ID" value="NZ_JAHCMY010000006.1"/>
</dbReference>
<feature type="transmembrane region" description="Helical" evidence="1">
    <location>
        <begin position="6"/>
        <end position="25"/>
    </location>
</feature>
<name>A0AAP2CHH5_9BACT</name>
<reference evidence="2 3" key="1">
    <citation type="submission" date="2021-05" db="EMBL/GenBank/DDBJ databases">
        <authorList>
            <person name="Zhang Z.D."/>
            <person name="Osman G."/>
        </authorList>
    </citation>
    <scope>NUCLEOTIDE SEQUENCE [LARGE SCALE GENOMIC DNA]</scope>
    <source>
        <strain evidence="2 3">KCTC 32217</strain>
    </source>
</reference>
<keyword evidence="1" id="KW-0472">Membrane</keyword>
<dbReference type="AlphaFoldDB" id="A0AAP2CHH5"/>
<keyword evidence="1" id="KW-0812">Transmembrane</keyword>
<dbReference type="Proteomes" id="UP001319104">
    <property type="component" value="Unassembled WGS sequence"/>
</dbReference>
<organism evidence="2 3">
    <name type="scientific">Litoribacter ruber</name>
    <dbReference type="NCBI Taxonomy" id="702568"/>
    <lineage>
        <taxon>Bacteria</taxon>
        <taxon>Pseudomonadati</taxon>
        <taxon>Bacteroidota</taxon>
        <taxon>Cytophagia</taxon>
        <taxon>Cytophagales</taxon>
        <taxon>Cyclobacteriaceae</taxon>
        <taxon>Litoribacter</taxon>
    </lineage>
</organism>
<accession>A0AAP2CHH5</accession>
<protein>
    <submittedName>
        <fullName evidence="2">Uncharacterized protein</fullName>
    </submittedName>
</protein>
<keyword evidence="3" id="KW-1185">Reference proteome</keyword>
<comment type="caution">
    <text evidence="2">The sequence shown here is derived from an EMBL/GenBank/DDBJ whole genome shotgun (WGS) entry which is preliminary data.</text>
</comment>
<gene>
    <name evidence="2" type="ORF">KI659_12355</name>
</gene>
<keyword evidence="1" id="KW-1133">Transmembrane helix</keyword>
<evidence type="ECO:0000256" key="1">
    <source>
        <dbReference type="SAM" id="Phobius"/>
    </source>
</evidence>
<proteinExistence type="predicted"/>